<name>A0A0L0UT04_9BASI</name>
<evidence type="ECO:0000313" key="3">
    <source>
        <dbReference type="EMBL" id="KNE90183.1"/>
    </source>
</evidence>
<dbReference type="InterPro" id="IPR057194">
    <property type="entry name" value="DUF7872"/>
</dbReference>
<sequence length="271" mass="28740">MTASKSRHSRNDQSRPASASGASHFAACGQYAPAQMPDQPGVQPTDASRWPSQGPSAPMVLMNIVLARGDKVENTIYNAQTIGMKYSISAEYLTTSAWKCQTKQFLGILKKHSRNLSELNRARGKEPRGGSPTWGDDLVEFGARHPFSIGLAPTRVLPGCEPANEARRGLLSPIGARGPFHSARGERFGGPIGSASSAINGGGTAPTKTIITLHSVDAAAMVPFQKAYPMNNWEMGVAMAAKAVGSARQVPRSLALVELPGGIHRENLVLS</sequence>
<evidence type="ECO:0000259" key="2">
    <source>
        <dbReference type="Pfam" id="PF25278"/>
    </source>
</evidence>
<organism evidence="3 4">
    <name type="scientific">Puccinia striiformis f. sp. tritici PST-78</name>
    <dbReference type="NCBI Taxonomy" id="1165861"/>
    <lineage>
        <taxon>Eukaryota</taxon>
        <taxon>Fungi</taxon>
        <taxon>Dikarya</taxon>
        <taxon>Basidiomycota</taxon>
        <taxon>Pucciniomycotina</taxon>
        <taxon>Pucciniomycetes</taxon>
        <taxon>Pucciniales</taxon>
        <taxon>Pucciniaceae</taxon>
        <taxon>Puccinia</taxon>
    </lineage>
</organism>
<dbReference type="PANTHER" id="PTHR33339:SF1">
    <property type="entry name" value="LYSM DOMAIN-CONTAINING PROTEIN"/>
    <property type="match status" value="1"/>
</dbReference>
<evidence type="ECO:0000256" key="1">
    <source>
        <dbReference type="SAM" id="MobiDB-lite"/>
    </source>
</evidence>
<reference evidence="4" key="1">
    <citation type="submission" date="2014-03" db="EMBL/GenBank/DDBJ databases">
        <title>The Genome Sequence of Puccinia striiformis f. sp. tritici PST-78.</title>
        <authorList>
            <consortium name="The Broad Institute Genome Sequencing Platform"/>
            <person name="Cuomo C."/>
            <person name="Hulbert S."/>
            <person name="Chen X."/>
            <person name="Walker B."/>
            <person name="Young S.K."/>
            <person name="Zeng Q."/>
            <person name="Gargeya S."/>
            <person name="Fitzgerald M."/>
            <person name="Haas B."/>
            <person name="Abouelleil A."/>
            <person name="Alvarado L."/>
            <person name="Arachchi H.M."/>
            <person name="Berlin A.M."/>
            <person name="Chapman S.B."/>
            <person name="Goldberg J."/>
            <person name="Griggs A."/>
            <person name="Gujja S."/>
            <person name="Hansen M."/>
            <person name="Howarth C."/>
            <person name="Imamovic A."/>
            <person name="Larimer J."/>
            <person name="McCowan C."/>
            <person name="Montmayeur A."/>
            <person name="Murphy C."/>
            <person name="Neiman D."/>
            <person name="Pearson M."/>
            <person name="Priest M."/>
            <person name="Roberts A."/>
            <person name="Saif S."/>
            <person name="Shea T."/>
            <person name="Sisk P."/>
            <person name="Sykes S."/>
            <person name="Wortman J."/>
            <person name="Nusbaum C."/>
            <person name="Birren B."/>
        </authorList>
    </citation>
    <scope>NUCLEOTIDE SEQUENCE [LARGE SCALE GENOMIC DNA]</scope>
    <source>
        <strain evidence="4">race PST-78</strain>
    </source>
</reference>
<feature type="region of interest" description="Disordered" evidence="1">
    <location>
        <begin position="1"/>
        <end position="54"/>
    </location>
</feature>
<proteinExistence type="predicted"/>
<feature type="domain" description="DUF7872" evidence="2">
    <location>
        <begin position="60"/>
        <end position="104"/>
    </location>
</feature>
<accession>A0A0L0UT04</accession>
<keyword evidence="4" id="KW-1185">Reference proteome</keyword>
<dbReference type="PANTHER" id="PTHR33339">
    <property type="entry name" value="LYSM DOMAIN-CONTAINING PROTEIN"/>
    <property type="match status" value="1"/>
</dbReference>
<dbReference type="AlphaFoldDB" id="A0A0L0UT04"/>
<protein>
    <recommendedName>
        <fullName evidence="2">DUF7872 domain-containing protein</fullName>
    </recommendedName>
</protein>
<dbReference type="Proteomes" id="UP000054564">
    <property type="component" value="Unassembled WGS sequence"/>
</dbReference>
<dbReference type="EMBL" id="AJIL01000271">
    <property type="protein sequence ID" value="KNE90183.1"/>
    <property type="molecule type" value="Genomic_DNA"/>
</dbReference>
<dbReference type="STRING" id="1165861.A0A0L0UT04"/>
<evidence type="ECO:0000313" key="4">
    <source>
        <dbReference type="Proteomes" id="UP000054564"/>
    </source>
</evidence>
<gene>
    <name evidence="3" type="ORF">PSTG_16367</name>
</gene>
<dbReference type="Pfam" id="PF25278">
    <property type="entry name" value="DUF7872"/>
    <property type="match status" value="1"/>
</dbReference>
<comment type="caution">
    <text evidence="3">The sequence shown here is derived from an EMBL/GenBank/DDBJ whole genome shotgun (WGS) entry which is preliminary data.</text>
</comment>